<dbReference type="EMBL" id="VWPK01000006">
    <property type="protein sequence ID" value="KAA5613520.1"/>
    <property type="molecule type" value="Genomic_DNA"/>
</dbReference>
<dbReference type="Proteomes" id="UP000325255">
    <property type="component" value="Unassembled WGS sequence"/>
</dbReference>
<keyword evidence="3" id="KW-0547">Nucleotide-binding</keyword>
<dbReference type="RefSeq" id="WP_150039631.1">
    <property type="nucleotide sequence ID" value="NZ_OW485601.1"/>
</dbReference>
<dbReference type="InterPro" id="IPR017871">
    <property type="entry name" value="ABC_transporter-like_CS"/>
</dbReference>
<sequence length="250" mass="26506">MLSFEGVALHRGGALILSGVTLRVAAGEVLVLMGRSGIGKTSLLHAAAGLLPVSAGRIAVRGRRAVVFQEPRLLPWRSALDNAALGLKALGVPRPARRERAASLLRELGLRDEDLLKRPHALSGGMRQRVAIARALAVEPAVLLLDEPFAALDAGLRAELQQRLREAVRRRHLATLLVTHDVVEAVRVGDRVALLAGRPAGLLPPLPLTRPAATDAAVFEACAGLLRRPGVAEALGLLAQARQPSPRGWD</sequence>
<keyword evidence="4 6" id="KW-0067">ATP-binding</keyword>
<evidence type="ECO:0000259" key="5">
    <source>
        <dbReference type="PROSITE" id="PS50893"/>
    </source>
</evidence>
<evidence type="ECO:0000256" key="4">
    <source>
        <dbReference type="ARBA" id="ARBA00022840"/>
    </source>
</evidence>
<gene>
    <name evidence="6" type="ORF">F1189_05540</name>
</gene>
<feature type="domain" description="ABC transporter" evidence="5">
    <location>
        <begin position="2"/>
        <end position="221"/>
    </location>
</feature>
<proteinExistence type="inferred from homology"/>
<keyword evidence="2" id="KW-0813">Transport</keyword>
<dbReference type="Pfam" id="PF00005">
    <property type="entry name" value="ABC_tran"/>
    <property type="match status" value="1"/>
</dbReference>
<organism evidence="6 7">
    <name type="scientific">Rhodovastum atsumiense</name>
    <dbReference type="NCBI Taxonomy" id="504468"/>
    <lineage>
        <taxon>Bacteria</taxon>
        <taxon>Pseudomonadati</taxon>
        <taxon>Pseudomonadota</taxon>
        <taxon>Alphaproteobacteria</taxon>
        <taxon>Acetobacterales</taxon>
        <taxon>Acetobacteraceae</taxon>
        <taxon>Rhodovastum</taxon>
    </lineage>
</organism>
<evidence type="ECO:0000256" key="2">
    <source>
        <dbReference type="ARBA" id="ARBA00022448"/>
    </source>
</evidence>
<dbReference type="GO" id="GO:0016887">
    <property type="term" value="F:ATP hydrolysis activity"/>
    <property type="evidence" value="ECO:0007669"/>
    <property type="project" value="InterPro"/>
</dbReference>
<evidence type="ECO:0000313" key="7">
    <source>
        <dbReference type="Proteomes" id="UP000325255"/>
    </source>
</evidence>
<dbReference type="GO" id="GO:0005524">
    <property type="term" value="F:ATP binding"/>
    <property type="evidence" value="ECO:0007669"/>
    <property type="project" value="UniProtKB-KW"/>
</dbReference>
<dbReference type="Gene3D" id="3.40.50.300">
    <property type="entry name" value="P-loop containing nucleotide triphosphate hydrolases"/>
    <property type="match status" value="1"/>
</dbReference>
<protein>
    <submittedName>
        <fullName evidence="6">ATP-binding cassette domain-containing protein</fullName>
    </submittedName>
</protein>
<comment type="caution">
    <text evidence="6">The sequence shown here is derived from an EMBL/GenBank/DDBJ whole genome shotgun (WGS) entry which is preliminary data.</text>
</comment>
<dbReference type="PANTHER" id="PTHR42788">
    <property type="entry name" value="TAURINE IMPORT ATP-BINDING PROTEIN-RELATED"/>
    <property type="match status" value="1"/>
</dbReference>
<dbReference type="PROSITE" id="PS00211">
    <property type="entry name" value="ABC_TRANSPORTER_1"/>
    <property type="match status" value="1"/>
</dbReference>
<accession>A0A5M6IYU3</accession>
<comment type="similarity">
    <text evidence="1">Belongs to the ABC transporter superfamily.</text>
</comment>
<name>A0A5M6IYU3_9PROT</name>
<dbReference type="InterPro" id="IPR027417">
    <property type="entry name" value="P-loop_NTPase"/>
</dbReference>
<evidence type="ECO:0000313" key="6">
    <source>
        <dbReference type="EMBL" id="KAA5613520.1"/>
    </source>
</evidence>
<dbReference type="OrthoDB" id="9802264at2"/>
<dbReference type="InterPro" id="IPR050166">
    <property type="entry name" value="ABC_transporter_ATP-bind"/>
</dbReference>
<evidence type="ECO:0000256" key="1">
    <source>
        <dbReference type="ARBA" id="ARBA00005417"/>
    </source>
</evidence>
<dbReference type="PANTHER" id="PTHR42788:SF13">
    <property type="entry name" value="ALIPHATIC SULFONATES IMPORT ATP-BINDING PROTEIN SSUB"/>
    <property type="match status" value="1"/>
</dbReference>
<dbReference type="SMART" id="SM00382">
    <property type="entry name" value="AAA"/>
    <property type="match status" value="1"/>
</dbReference>
<keyword evidence="7" id="KW-1185">Reference proteome</keyword>
<dbReference type="InterPro" id="IPR003439">
    <property type="entry name" value="ABC_transporter-like_ATP-bd"/>
</dbReference>
<evidence type="ECO:0000256" key="3">
    <source>
        <dbReference type="ARBA" id="ARBA00022741"/>
    </source>
</evidence>
<dbReference type="AlphaFoldDB" id="A0A5M6IYU3"/>
<dbReference type="PROSITE" id="PS50893">
    <property type="entry name" value="ABC_TRANSPORTER_2"/>
    <property type="match status" value="1"/>
</dbReference>
<dbReference type="InterPro" id="IPR003593">
    <property type="entry name" value="AAA+_ATPase"/>
</dbReference>
<reference evidence="6 7" key="1">
    <citation type="submission" date="2019-09" db="EMBL/GenBank/DDBJ databases">
        <title>Genome sequence of Rhodovastum atsumiense, a diverse member of the Acetobacteraceae family of non-sulfur purple photosynthetic bacteria.</title>
        <authorList>
            <person name="Meyer T."/>
            <person name="Kyndt J."/>
        </authorList>
    </citation>
    <scope>NUCLEOTIDE SEQUENCE [LARGE SCALE GENOMIC DNA]</scope>
    <source>
        <strain evidence="6 7">DSM 21279</strain>
    </source>
</reference>
<dbReference type="SUPFAM" id="SSF52540">
    <property type="entry name" value="P-loop containing nucleoside triphosphate hydrolases"/>
    <property type="match status" value="1"/>
</dbReference>